<dbReference type="PROSITE" id="PS00909">
    <property type="entry name" value="MR_MLE_2"/>
    <property type="match status" value="1"/>
</dbReference>
<accession>A0ABT1HPF6</accession>
<protein>
    <recommendedName>
        <fullName evidence="5">Dipeptide epimerase</fullName>
        <ecNumber evidence="5">5.1.1.-</ecNumber>
    </recommendedName>
</protein>
<comment type="similarity">
    <text evidence="1 5">Belongs to the mandelate racemase/muconate lactonizing enzyme family.</text>
</comment>
<dbReference type="InterPro" id="IPR029017">
    <property type="entry name" value="Enolase-like_N"/>
</dbReference>
<evidence type="ECO:0000256" key="5">
    <source>
        <dbReference type="RuleBase" id="RU366006"/>
    </source>
</evidence>
<evidence type="ECO:0000256" key="3">
    <source>
        <dbReference type="ARBA" id="ARBA00022842"/>
    </source>
</evidence>
<dbReference type="Gene3D" id="3.30.390.10">
    <property type="entry name" value="Enolase-like, N-terminal domain"/>
    <property type="match status" value="1"/>
</dbReference>
<dbReference type="InterPro" id="IPR034603">
    <property type="entry name" value="Dipeptide_epimerase"/>
</dbReference>
<sequence length="355" mass="37162">MTLSWKLDWTVVPLALREPFRISRSVMTSRDAVQITLEHDGTVGDGEVVTSVYFGLDVRRITDLLAAFAPVLADFPDPASLLAALPDAASCLAEAPGVLAAVDAAAHDLVGKQVGLPVHHLLGQPTWRPVTTARTIGITEPEHAATTAKLLVDQGFGTLKLKLGSPDPADDLARVAAVRAVAPDARLVLDPNGAWRPDQAARLLEEFARHDVDAVEQPIPPGTPDELARLARSSPVPVIADEDATSLADVERLAGAVHGVNVKLAKCGGVSVAREIIATARAAGTDVMLGCLVASSLGLAPAVHLTGHARWVDLDGHLLLADDPWTGIGGHDGVLRLSGRPGLGVRPARAREARS</sequence>
<dbReference type="Pfam" id="PF13378">
    <property type="entry name" value="MR_MLE_C"/>
    <property type="match status" value="1"/>
</dbReference>
<reference evidence="7 8" key="1">
    <citation type="submission" date="2022-06" db="EMBL/GenBank/DDBJ databases">
        <title>Genomic Encyclopedia of Archaeal and Bacterial Type Strains, Phase II (KMG-II): from individual species to whole genera.</title>
        <authorList>
            <person name="Goeker M."/>
        </authorList>
    </citation>
    <scope>NUCLEOTIDE SEQUENCE [LARGE SCALE GENOMIC DNA]</scope>
    <source>
        <strain evidence="7 8">DSM 40477</strain>
    </source>
</reference>
<evidence type="ECO:0000256" key="2">
    <source>
        <dbReference type="ARBA" id="ARBA00022723"/>
    </source>
</evidence>
<dbReference type="Gene3D" id="3.20.20.120">
    <property type="entry name" value="Enolase-like C-terminal domain"/>
    <property type="match status" value="1"/>
</dbReference>
<dbReference type="Pfam" id="PF02746">
    <property type="entry name" value="MR_MLE_N"/>
    <property type="match status" value="1"/>
</dbReference>
<keyword evidence="2 5" id="KW-0479">Metal-binding</keyword>
<feature type="domain" description="Mandelate racemase/muconate lactonizing enzyme C-terminal" evidence="6">
    <location>
        <begin position="141"/>
        <end position="237"/>
    </location>
</feature>
<dbReference type="EMBL" id="JAMTCP010000003">
    <property type="protein sequence ID" value="MCP2257360.1"/>
    <property type="molecule type" value="Genomic_DNA"/>
</dbReference>
<dbReference type="RefSeq" id="WP_253668313.1">
    <property type="nucleotide sequence ID" value="NZ_JAMTCP010000003.1"/>
</dbReference>
<organism evidence="7 8">
    <name type="scientific">Streptoalloteichus tenebrarius (strain ATCC 17920 / DSM 40477 / JCM 4838 / CBS 697.72 / NBRC 16177 / NCIMB 11028 / NRRL B-12390 / A12253. 1 / ISP 5477)</name>
    <name type="common">Streptomyces tenebrarius</name>
    <dbReference type="NCBI Taxonomy" id="1933"/>
    <lineage>
        <taxon>Bacteria</taxon>
        <taxon>Bacillati</taxon>
        <taxon>Actinomycetota</taxon>
        <taxon>Actinomycetes</taxon>
        <taxon>Pseudonocardiales</taxon>
        <taxon>Pseudonocardiaceae</taxon>
        <taxon>Streptoalloteichus</taxon>
    </lineage>
</organism>
<evidence type="ECO:0000313" key="8">
    <source>
        <dbReference type="Proteomes" id="UP001205311"/>
    </source>
</evidence>
<dbReference type="PANTHER" id="PTHR48073">
    <property type="entry name" value="O-SUCCINYLBENZOATE SYNTHASE-RELATED"/>
    <property type="match status" value="1"/>
</dbReference>
<dbReference type="InterPro" id="IPR013342">
    <property type="entry name" value="Mandelate_racemase_C"/>
</dbReference>
<dbReference type="CDD" id="cd03319">
    <property type="entry name" value="L-Ala-DL-Glu_epimerase"/>
    <property type="match status" value="1"/>
</dbReference>
<evidence type="ECO:0000313" key="7">
    <source>
        <dbReference type="EMBL" id="MCP2257360.1"/>
    </source>
</evidence>
<dbReference type="SUPFAM" id="SSF54826">
    <property type="entry name" value="Enolase N-terminal domain-like"/>
    <property type="match status" value="1"/>
</dbReference>
<dbReference type="InterPro" id="IPR013341">
    <property type="entry name" value="Mandelate_racemase_N_dom"/>
</dbReference>
<proteinExistence type="inferred from homology"/>
<evidence type="ECO:0000256" key="4">
    <source>
        <dbReference type="ARBA" id="ARBA00023235"/>
    </source>
</evidence>
<comment type="cofactor">
    <cofactor evidence="5">
        <name>Mg(2+)</name>
        <dbReference type="ChEBI" id="CHEBI:18420"/>
    </cofactor>
    <text evidence="5">Binds 1 Mg(2+) ion per subunit.</text>
</comment>
<dbReference type="Proteomes" id="UP001205311">
    <property type="component" value="Unassembled WGS sequence"/>
</dbReference>
<name>A0ABT1HPF6_STRSD</name>
<keyword evidence="3 5" id="KW-0460">Magnesium</keyword>
<dbReference type="SUPFAM" id="SSF51604">
    <property type="entry name" value="Enolase C-terminal domain-like"/>
    <property type="match status" value="1"/>
</dbReference>
<dbReference type="SMART" id="SM00922">
    <property type="entry name" value="MR_MLE"/>
    <property type="match status" value="1"/>
</dbReference>
<gene>
    <name evidence="7" type="ORF">LX15_001045</name>
</gene>
<dbReference type="InterPro" id="IPR036849">
    <property type="entry name" value="Enolase-like_C_sf"/>
</dbReference>
<dbReference type="SFLD" id="SFLDG00180">
    <property type="entry name" value="muconate_cycloisomerase"/>
    <property type="match status" value="1"/>
</dbReference>
<keyword evidence="8" id="KW-1185">Reference proteome</keyword>
<dbReference type="EC" id="5.1.1.-" evidence="5"/>
<dbReference type="InterPro" id="IPR018110">
    <property type="entry name" value="Mandel_Rmase/mucon_lact_enz_CS"/>
</dbReference>
<keyword evidence="4 5" id="KW-0413">Isomerase</keyword>
<evidence type="ECO:0000256" key="1">
    <source>
        <dbReference type="ARBA" id="ARBA00008031"/>
    </source>
</evidence>
<evidence type="ECO:0000259" key="6">
    <source>
        <dbReference type="SMART" id="SM00922"/>
    </source>
</evidence>
<dbReference type="InterPro" id="IPR029065">
    <property type="entry name" value="Enolase_C-like"/>
</dbReference>
<dbReference type="SFLD" id="SFLDS00001">
    <property type="entry name" value="Enolase"/>
    <property type="match status" value="1"/>
</dbReference>
<comment type="caution">
    <text evidence="7">The sequence shown here is derived from an EMBL/GenBank/DDBJ whole genome shotgun (WGS) entry which is preliminary data.</text>
</comment>
<dbReference type="PANTHER" id="PTHR48073:SF2">
    <property type="entry name" value="O-SUCCINYLBENZOATE SYNTHASE"/>
    <property type="match status" value="1"/>
</dbReference>